<dbReference type="Pfam" id="PF01546">
    <property type="entry name" value="Peptidase_M20"/>
    <property type="match status" value="1"/>
</dbReference>
<protein>
    <submittedName>
        <fullName evidence="1">Uncharacterized protein</fullName>
    </submittedName>
</protein>
<dbReference type="PANTHER" id="PTHR11014:SF63">
    <property type="entry name" value="METALLOPEPTIDASE, PUTATIVE (AFU_ORTHOLOGUE AFUA_6G09600)-RELATED"/>
    <property type="match status" value="1"/>
</dbReference>
<gene>
    <name evidence="1" type="ORF">Syun_031615</name>
</gene>
<name>A0AAP0DVL4_9MAGN</name>
<evidence type="ECO:0000313" key="2">
    <source>
        <dbReference type="Proteomes" id="UP001420932"/>
    </source>
</evidence>
<dbReference type="Proteomes" id="UP001420932">
    <property type="component" value="Unassembled WGS sequence"/>
</dbReference>
<comment type="caution">
    <text evidence="1">The sequence shown here is derived from an EMBL/GenBank/DDBJ whole genome shotgun (WGS) entry which is preliminary data.</text>
</comment>
<dbReference type="EMBL" id="JBBNAF010000042">
    <property type="protein sequence ID" value="KAK9081925.1"/>
    <property type="molecule type" value="Genomic_DNA"/>
</dbReference>
<dbReference type="AlphaFoldDB" id="A0AAP0DVL4"/>
<dbReference type="SUPFAM" id="SSF53187">
    <property type="entry name" value="Zn-dependent exopeptidases"/>
    <property type="match status" value="1"/>
</dbReference>
<accession>A0AAP0DVL4</accession>
<keyword evidence="2" id="KW-1185">Reference proteome</keyword>
<reference evidence="1 2" key="1">
    <citation type="submission" date="2024-01" db="EMBL/GenBank/DDBJ databases">
        <title>Genome assemblies of Stephania.</title>
        <authorList>
            <person name="Yang L."/>
        </authorList>
    </citation>
    <scope>NUCLEOTIDE SEQUENCE [LARGE SCALE GENOMIC DNA]</scope>
    <source>
        <strain evidence="1">YNDBR</strain>
        <tissue evidence="1">Leaf</tissue>
    </source>
</reference>
<organism evidence="1 2">
    <name type="scientific">Stephania yunnanensis</name>
    <dbReference type="NCBI Taxonomy" id="152371"/>
    <lineage>
        <taxon>Eukaryota</taxon>
        <taxon>Viridiplantae</taxon>
        <taxon>Streptophyta</taxon>
        <taxon>Embryophyta</taxon>
        <taxon>Tracheophyta</taxon>
        <taxon>Spermatophyta</taxon>
        <taxon>Magnoliopsida</taxon>
        <taxon>Ranunculales</taxon>
        <taxon>Menispermaceae</taxon>
        <taxon>Menispermoideae</taxon>
        <taxon>Cissampelideae</taxon>
        <taxon>Stephania</taxon>
    </lineage>
</organism>
<proteinExistence type="predicted"/>
<dbReference type="PANTHER" id="PTHR11014">
    <property type="entry name" value="PEPTIDASE M20 FAMILY MEMBER"/>
    <property type="match status" value="1"/>
</dbReference>
<sequence>MSVYPFFAVIGRAEQLYGCPLQNVTDFAITRVILSTKLYAMRRLFNGSLALNHATHSFSANQKSICANSYNRSAPWEHKSKLEGKMHACGHDAHVALLLGAARILHIASICMK</sequence>
<dbReference type="InterPro" id="IPR017439">
    <property type="entry name" value="Amidohydrolase"/>
</dbReference>
<evidence type="ECO:0000313" key="1">
    <source>
        <dbReference type="EMBL" id="KAK9081925.1"/>
    </source>
</evidence>
<dbReference type="Gene3D" id="3.40.630.10">
    <property type="entry name" value="Zn peptidases"/>
    <property type="match status" value="1"/>
</dbReference>
<dbReference type="InterPro" id="IPR002933">
    <property type="entry name" value="Peptidase_M20"/>
</dbReference>
<dbReference type="GO" id="GO:0016787">
    <property type="term" value="F:hydrolase activity"/>
    <property type="evidence" value="ECO:0007669"/>
    <property type="project" value="InterPro"/>
</dbReference>